<proteinExistence type="predicted"/>
<dbReference type="SUPFAM" id="SSF81383">
    <property type="entry name" value="F-box domain"/>
    <property type="match status" value="1"/>
</dbReference>
<dbReference type="EMBL" id="QEFC01003395">
    <property type="protein sequence ID" value="KAE9448744.1"/>
    <property type="molecule type" value="Genomic_DNA"/>
</dbReference>
<dbReference type="Pfam" id="PF12937">
    <property type="entry name" value="F-box-like"/>
    <property type="match status" value="1"/>
</dbReference>
<protein>
    <recommendedName>
        <fullName evidence="1">F-box domain-containing protein</fullName>
    </recommendedName>
</protein>
<evidence type="ECO:0000313" key="2">
    <source>
        <dbReference type="EMBL" id="KAE9448744.1"/>
    </source>
</evidence>
<dbReference type="InterPro" id="IPR044809">
    <property type="entry name" value="AUF1-like"/>
</dbReference>
<feature type="domain" description="F-box" evidence="1">
    <location>
        <begin position="21"/>
        <end position="67"/>
    </location>
</feature>
<accession>A0A6A4KXE9</accession>
<comment type="caution">
    <text evidence="2">The sequence shown here is derived from an EMBL/GenBank/DDBJ whole genome shotgun (WGS) entry which is preliminary data.</text>
</comment>
<dbReference type="Gene3D" id="3.80.10.10">
    <property type="entry name" value="Ribonuclease Inhibitor"/>
    <property type="match status" value="1"/>
</dbReference>
<dbReference type="AlphaFoldDB" id="A0A6A4KXE9"/>
<organism evidence="2 3">
    <name type="scientific">Rhododendron williamsianum</name>
    <dbReference type="NCBI Taxonomy" id="262921"/>
    <lineage>
        <taxon>Eukaryota</taxon>
        <taxon>Viridiplantae</taxon>
        <taxon>Streptophyta</taxon>
        <taxon>Embryophyta</taxon>
        <taxon>Tracheophyta</taxon>
        <taxon>Spermatophyta</taxon>
        <taxon>Magnoliopsida</taxon>
        <taxon>eudicotyledons</taxon>
        <taxon>Gunneridae</taxon>
        <taxon>Pentapetalae</taxon>
        <taxon>asterids</taxon>
        <taxon>Ericales</taxon>
        <taxon>Ericaceae</taxon>
        <taxon>Ericoideae</taxon>
        <taxon>Rhodoreae</taxon>
        <taxon>Rhododendron</taxon>
    </lineage>
</organism>
<dbReference type="SUPFAM" id="SSF52047">
    <property type="entry name" value="RNI-like"/>
    <property type="match status" value="1"/>
</dbReference>
<evidence type="ECO:0000313" key="3">
    <source>
        <dbReference type="Proteomes" id="UP000428333"/>
    </source>
</evidence>
<dbReference type="Pfam" id="PF24758">
    <property type="entry name" value="LRR_At5g56370"/>
    <property type="match status" value="1"/>
</dbReference>
<dbReference type="InterPro" id="IPR032675">
    <property type="entry name" value="LRR_dom_sf"/>
</dbReference>
<gene>
    <name evidence="2" type="ORF">C3L33_19357</name>
</gene>
<keyword evidence="3" id="KW-1185">Reference proteome</keyword>
<dbReference type="CDD" id="cd09917">
    <property type="entry name" value="F-box_SF"/>
    <property type="match status" value="1"/>
</dbReference>
<feature type="non-terminal residue" evidence="2">
    <location>
        <position position="1"/>
    </location>
</feature>
<dbReference type="OrthoDB" id="2242903at2759"/>
<name>A0A6A4KXE9_9ERIC</name>
<dbReference type="PANTHER" id="PTHR31215">
    <property type="entry name" value="OS05G0510400 PROTEIN-RELATED"/>
    <property type="match status" value="1"/>
</dbReference>
<sequence length="349" mass="39289">MDDLPALPILEAPSRPNSPSLTHIYDLPKELIINILRRLYSDDLACCRLVSKTFFDISTEFRSINLLCPLDRYTNSGQPITPFKEIVKDLILSMGDVDYISIGVEERAKHKSLDKKLDDLHLTEALAAEYGRVCTNLHELVLKNAWLSTNGLSSAMLKLTSLTLACVRLDDEDLDKVNSCCPSLRILKLILVEGLKEPRIDLLHLRKCQYVGSSFETTARLQLIHAPNLTRIEVGFGQRIAIIRWGLALGSVHLSGPLDVTSALTYSNSNIGCVPVVWWESLMYSQNFLTALVREAKELPERRRDPENTSGLFRFRGSEEASSWEATTVAWGLINREELDEVVWFANCS</sequence>
<evidence type="ECO:0000259" key="1">
    <source>
        <dbReference type="PROSITE" id="PS50181"/>
    </source>
</evidence>
<dbReference type="InterPro" id="IPR055411">
    <property type="entry name" value="LRR_FXL15/At3g58940/PEG3-like"/>
</dbReference>
<dbReference type="Proteomes" id="UP000428333">
    <property type="component" value="Linkage Group LG12"/>
</dbReference>
<dbReference type="InterPro" id="IPR036047">
    <property type="entry name" value="F-box-like_dom_sf"/>
</dbReference>
<reference evidence="2 3" key="1">
    <citation type="journal article" date="2019" name="Genome Biol. Evol.">
        <title>The Rhododendron genome and chromosomal organization provide insight into shared whole-genome duplications across the heath family (Ericaceae).</title>
        <authorList>
            <person name="Soza V.L."/>
            <person name="Lindsley D."/>
            <person name="Waalkes A."/>
            <person name="Ramage E."/>
            <person name="Patwardhan R.P."/>
            <person name="Burton J.N."/>
            <person name="Adey A."/>
            <person name="Kumar A."/>
            <person name="Qiu R."/>
            <person name="Shendure J."/>
            <person name="Hall B."/>
        </authorList>
    </citation>
    <scope>NUCLEOTIDE SEQUENCE [LARGE SCALE GENOMIC DNA]</scope>
    <source>
        <strain evidence="2">RSF 1966-606</strain>
    </source>
</reference>
<dbReference type="InterPro" id="IPR001810">
    <property type="entry name" value="F-box_dom"/>
</dbReference>
<dbReference type="PROSITE" id="PS50181">
    <property type="entry name" value="FBOX"/>
    <property type="match status" value="1"/>
</dbReference>